<dbReference type="InterPro" id="IPR021109">
    <property type="entry name" value="Peptidase_aspartic_dom_sf"/>
</dbReference>
<organism evidence="12 13">
    <name type="scientific">Heterodermia speciosa</name>
    <dbReference type="NCBI Taxonomy" id="116794"/>
    <lineage>
        <taxon>Eukaryota</taxon>
        <taxon>Fungi</taxon>
        <taxon>Dikarya</taxon>
        <taxon>Ascomycota</taxon>
        <taxon>Pezizomycotina</taxon>
        <taxon>Lecanoromycetes</taxon>
        <taxon>OSLEUM clade</taxon>
        <taxon>Lecanoromycetidae</taxon>
        <taxon>Caliciales</taxon>
        <taxon>Physciaceae</taxon>
        <taxon>Heterodermia</taxon>
    </lineage>
</organism>
<gene>
    <name evidence="12" type="ORF">HETSPECPRED_000368</name>
</gene>
<name>A0A8H3ERR2_9LECA</name>
<dbReference type="Pfam" id="PF00026">
    <property type="entry name" value="Asp"/>
    <property type="match status" value="1"/>
</dbReference>
<comment type="caution">
    <text evidence="12">The sequence shown here is derived from an EMBL/GenBank/DDBJ whole genome shotgun (WGS) entry which is preliminary data.</text>
</comment>
<dbReference type="SUPFAM" id="SSF50630">
    <property type="entry name" value="Acid proteases"/>
    <property type="match status" value="1"/>
</dbReference>
<evidence type="ECO:0000256" key="5">
    <source>
        <dbReference type="ARBA" id="ARBA00022801"/>
    </source>
</evidence>
<keyword evidence="5 9" id="KW-0378">Hydrolase</keyword>
<dbReference type="PANTHER" id="PTHR47966">
    <property type="entry name" value="BETA-SITE APP-CLEAVING ENZYME, ISOFORM A-RELATED"/>
    <property type="match status" value="1"/>
</dbReference>
<dbReference type="PANTHER" id="PTHR47966:SF65">
    <property type="entry name" value="ASPARTIC-TYPE ENDOPEPTIDASE"/>
    <property type="match status" value="1"/>
</dbReference>
<evidence type="ECO:0000256" key="6">
    <source>
        <dbReference type="ARBA" id="ARBA00067536"/>
    </source>
</evidence>
<proteinExistence type="inferred from homology"/>
<dbReference type="GO" id="GO:0006508">
    <property type="term" value="P:proteolysis"/>
    <property type="evidence" value="ECO:0007669"/>
    <property type="project" value="UniProtKB-KW"/>
</dbReference>
<keyword evidence="3 10" id="KW-0732">Signal</keyword>
<dbReference type="PRINTS" id="PR00792">
    <property type="entry name" value="PEPSIN"/>
</dbReference>
<feature type="domain" description="Peptidase A1" evidence="11">
    <location>
        <begin position="70"/>
        <end position="404"/>
    </location>
</feature>
<evidence type="ECO:0000256" key="2">
    <source>
        <dbReference type="ARBA" id="ARBA00022670"/>
    </source>
</evidence>
<evidence type="ECO:0000256" key="3">
    <source>
        <dbReference type="ARBA" id="ARBA00022729"/>
    </source>
</evidence>
<evidence type="ECO:0000313" key="12">
    <source>
        <dbReference type="EMBL" id="CAF9911536.1"/>
    </source>
</evidence>
<dbReference type="Gene3D" id="2.40.70.10">
    <property type="entry name" value="Acid Proteases"/>
    <property type="match status" value="2"/>
</dbReference>
<evidence type="ECO:0000256" key="8">
    <source>
        <dbReference type="PIRSR" id="PIRSR601461-1"/>
    </source>
</evidence>
<feature type="active site" evidence="8">
    <location>
        <position position="88"/>
    </location>
</feature>
<keyword evidence="4 9" id="KW-0064">Aspartyl protease</keyword>
<dbReference type="InterPro" id="IPR033121">
    <property type="entry name" value="PEPTIDASE_A1"/>
</dbReference>
<dbReference type="OrthoDB" id="771136at2759"/>
<keyword evidence="2 9" id="KW-0645">Protease</keyword>
<dbReference type="PROSITE" id="PS00141">
    <property type="entry name" value="ASP_PROTEASE"/>
    <property type="match status" value="1"/>
</dbReference>
<dbReference type="InterPro" id="IPR001461">
    <property type="entry name" value="Aspartic_peptidase_A1"/>
</dbReference>
<dbReference type="AlphaFoldDB" id="A0A8H3ERR2"/>
<reference evidence="12" key="1">
    <citation type="submission" date="2021-03" db="EMBL/GenBank/DDBJ databases">
        <authorList>
            <person name="Tagirdzhanova G."/>
        </authorList>
    </citation>
    <scope>NUCLEOTIDE SEQUENCE</scope>
</reference>
<evidence type="ECO:0000256" key="4">
    <source>
        <dbReference type="ARBA" id="ARBA00022750"/>
    </source>
</evidence>
<evidence type="ECO:0000256" key="1">
    <source>
        <dbReference type="ARBA" id="ARBA00007447"/>
    </source>
</evidence>
<keyword evidence="13" id="KW-1185">Reference proteome</keyword>
<dbReference type="GO" id="GO:0004190">
    <property type="term" value="F:aspartic-type endopeptidase activity"/>
    <property type="evidence" value="ECO:0007669"/>
    <property type="project" value="UniProtKB-KW"/>
</dbReference>
<dbReference type="PROSITE" id="PS51767">
    <property type="entry name" value="PEPTIDASE_A1"/>
    <property type="match status" value="1"/>
</dbReference>
<dbReference type="InterPro" id="IPR033876">
    <property type="entry name" value="SAP-like"/>
</dbReference>
<dbReference type="CDD" id="cd05474">
    <property type="entry name" value="SAP_like"/>
    <property type="match status" value="1"/>
</dbReference>
<feature type="active site" evidence="8">
    <location>
        <position position="286"/>
    </location>
</feature>
<sequence length="489" mass="51327">MKTSAAAALLGLFATASSALQLIPRGDGPPAVVGININRKHVANPVKRDQRRRRQTQTVSETLDNEETLYFANVTLGTPGQNLRLHIDTGSSDLWTNSANSQLCQSYYDPCSVSGTYDPDKSSTSKLISNDFNISYVDGSGALGDYRSDTLNIGGAKLENLQFGLGLNSSSPEGILGIGYPINEIQVNRNNKKQYSNVPQAMVDAKLIQSSAYSLWLDDLESSTGSILFGGIDTKKFKGMLSTLPIEKEFGTFAEFFITLSGVSFTQGGKPQEFSNSGLPTPVLLDSGSSLTYLPNGLTEEIYTTLNVIYQGAGQDALCDCRIADTDATLDFTFTSPKISVPMSELAINPGPNEDGSTATFDDGTPLCIFGISPADGTPPVLGDTFIRSAYVVYDMGNNEISIAQTDFNATDSNVIEIGTGTEAVPSATAVISPVQAQVSETGGARLDEPTASGTISAGAQPTNGAMGVNPSSAGMFALGGVAAVLAFA</sequence>
<protein>
    <recommendedName>
        <fullName evidence="7">Probable aspartic-type endopeptidase OPSB</fullName>
    </recommendedName>
    <alternativeName>
        <fullName evidence="6">Probable aspartic-type endopeptidase opsB</fullName>
    </alternativeName>
</protein>
<feature type="signal peptide" evidence="10">
    <location>
        <begin position="1"/>
        <end position="19"/>
    </location>
</feature>
<feature type="chain" id="PRO_5034000113" description="Probable aspartic-type endopeptidase OPSB" evidence="10">
    <location>
        <begin position="20"/>
        <end position="489"/>
    </location>
</feature>
<dbReference type="FunFam" id="2.40.70.10:FF:000011">
    <property type="entry name" value="Aspartic protease"/>
    <property type="match status" value="1"/>
</dbReference>
<evidence type="ECO:0000259" key="11">
    <source>
        <dbReference type="PROSITE" id="PS51767"/>
    </source>
</evidence>
<dbReference type="Proteomes" id="UP000664521">
    <property type="component" value="Unassembled WGS sequence"/>
</dbReference>
<comment type="similarity">
    <text evidence="1 9">Belongs to the peptidase A1 family.</text>
</comment>
<evidence type="ECO:0000313" key="13">
    <source>
        <dbReference type="Proteomes" id="UP000664521"/>
    </source>
</evidence>
<dbReference type="EMBL" id="CAJPDS010000010">
    <property type="protein sequence ID" value="CAF9911536.1"/>
    <property type="molecule type" value="Genomic_DNA"/>
</dbReference>
<evidence type="ECO:0000256" key="7">
    <source>
        <dbReference type="ARBA" id="ARBA00068059"/>
    </source>
</evidence>
<evidence type="ECO:0000256" key="10">
    <source>
        <dbReference type="SAM" id="SignalP"/>
    </source>
</evidence>
<accession>A0A8H3ERR2</accession>
<dbReference type="InterPro" id="IPR001969">
    <property type="entry name" value="Aspartic_peptidase_AS"/>
</dbReference>
<evidence type="ECO:0000256" key="9">
    <source>
        <dbReference type="RuleBase" id="RU000454"/>
    </source>
</evidence>